<dbReference type="GeneID" id="300265908"/>
<reference evidence="3 7" key="3">
    <citation type="submission" date="2020-11" db="EMBL/GenBank/DDBJ databases">
        <title>Enhanced detection system for hospital associated transmission using whole genome sequencing surveillance.</title>
        <authorList>
            <person name="Harrison L.H."/>
            <person name="Van Tyne D."/>
            <person name="Marsh J.W."/>
            <person name="Griffith M.P."/>
            <person name="Snyder D.J."/>
            <person name="Cooper V.S."/>
            <person name="Mustapha M."/>
        </authorList>
    </citation>
    <scope>NUCLEOTIDE SEQUENCE [LARGE SCALE GENOMIC DNA]</scope>
    <source>
        <strain evidence="3 7">PSB00013</strain>
    </source>
</reference>
<name>A0A2X2C7R6_PSELU</name>
<proteinExistence type="predicted"/>
<accession>A0A2X2C7R6</accession>
<reference evidence="2 6" key="2">
    <citation type="submission" date="2020-10" db="EMBL/GenBank/DDBJ databases">
        <title>Genome sequences of Pseudomonas isolates.</title>
        <authorList>
            <person name="Wessels L."/>
            <person name="Reich F."/>
            <person name="Hammerl J."/>
        </authorList>
    </citation>
    <scope>NUCLEOTIDE SEQUENCE [LARGE SCALE GENOMIC DNA]</scope>
    <source>
        <strain evidence="2 6">20-MO00624-0</strain>
    </source>
</reference>
<gene>
    <name evidence="3" type="ORF">I5Q09_09420</name>
    <name evidence="2" type="ORF">IRZ65_03925</name>
    <name evidence="4" type="ORF">NCTC11842_00539</name>
</gene>
<evidence type="ECO:0000313" key="4">
    <source>
        <dbReference type="EMBL" id="SPZ01746.1"/>
    </source>
</evidence>
<feature type="chain" id="PRO_5044386900" description="Secreted protein" evidence="1">
    <location>
        <begin position="21"/>
        <end position="97"/>
    </location>
</feature>
<evidence type="ECO:0000313" key="3">
    <source>
        <dbReference type="EMBL" id="MBH3438903.1"/>
    </source>
</evidence>
<dbReference type="RefSeq" id="WP_010796854.1">
    <property type="nucleotide sequence ID" value="NZ_CP044086.1"/>
</dbReference>
<evidence type="ECO:0000313" key="7">
    <source>
        <dbReference type="Proteomes" id="UP000638986"/>
    </source>
</evidence>
<evidence type="ECO:0000313" key="6">
    <source>
        <dbReference type="Proteomes" id="UP000626180"/>
    </source>
</evidence>
<dbReference type="AlphaFoldDB" id="A0A2X2C7R6"/>
<sequence>MKRTALVAAVAALMASPVFAEDLCAIQLQKIDDAMKTTPSMATATATDSNVQVQRIKELHEEAVKHQQAGDTKKCIASANQALSLIRKPGGETGGSK</sequence>
<dbReference type="Proteomes" id="UP000626180">
    <property type="component" value="Unassembled WGS sequence"/>
</dbReference>
<keyword evidence="6" id="KW-1185">Reference proteome</keyword>
<reference evidence="4 5" key="1">
    <citation type="submission" date="2018-06" db="EMBL/GenBank/DDBJ databases">
        <authorList>
            <consortium name="Pathogen Informatics"/>
            <person name="Doyle S."/>
        </authorList>
    </citation>
    <scope>NUCLEOTIDE SEQUENCE [LARGE SCALE GENOMIC DNA]</scope>
    <source>
        <strain evidence="4 5">NCTC11842</strain>
    </source>
</reference>
<dbReference type="EMBL" id="UAUF01000005">
    <property type="protein sequence ID" value="SPZ01746.1"/>
    <property type="molecule type" value="Genomic_DNA"/>
</dbReference>
<dbReference type="Proteomes" id="UP000638986">
    <property type="component" value="Unassembled WGS sequence"/>
</dbReference>
<protein>
    <recommendedName>
        <fullName evidence="8">Secreted protein</fullName>
    </recommendedName>
</protein>
<feature type="signal peptide" evidence="1">
    <location>
        <begin position="1"/>
        <end position="20"/>
    </location>
</feature>
<evidence type="ECO:0000313" key="5">
    <source>
        <dbReference type="Proteomes" id="UP000250443"/>
    </source>
</evidence>
<organism evidence="4 5">
    <name type="scientific">Pseudomonas luteola</name>
    <dbReference type="NCBI Taxonomy" id="47886"/>
    <lineage>
        <taxon>Bacteria</taxon>
        <taxon>Pseudomonadati</taxon>
        <taxon>Pseudomonadota</taxon>
        <taxon>Gammaproteobacteria</taxon>
        <taxon>Pseudomonadales</taxon>
        <taxon>Pseudomonadaceae</taxon>
        <taxon>Pseudomonas</taxon>
    </lineage>
</organism>
<dbReference type="Proteomes" id="UP000250443">
    <property type="component" value="Unassembled WGS sequence"/>
</dbReference>
<evidence type="ECO:0000256" key="1">
    <source>
        <dbReference type="SAM" id="SignalP"/>
    </source>
</evidence>
<dbReference type="EMBL" id="JADTXM010000006">
    <property type="protein sequence ID" value="MBH3438903.1"/>
    <property type="molecule type" value="Genomic_DNA"/>
</dbReference>
<evidence type="ECO:0000313" key="2">
    <source>
        <dbReference type="EMBL" id="MBF8639836.1"/>
    </source>
</evidence>
<dbReference type="EMBL" id="JADMCD010000001">
    <property type="protein sequence ID" value="MBF8639836.1"/>
    <property type="molecule type" value="Genomic_DNA"/>
</dbReference>
<evidence type="ECO:0008006" key="8">
    <source>
        <dbReference type="Google" id="ProtNLM"/>
    </source>
</evidence>
<keyword evidence="1" id="KW-0732">Signal</keyword>